<dbReference type="EnsemblMetazoa" id="GAUT013818-RA">
    <property type="protein sequence ID" value="GAUT013818-PA"/>
    <property type="gene ID" value="GAUT013818"/>
</dbReference>
<evidence type="ECO:0000313" key="1">
    <source>
        <dbReference type="EnsemblMetazoa" id="GAUT013818-PA"/>
    </source>
</evidence>
<accession>A0A1A9USG6</accession>
<proteinExistence type="predicted"/>
<dbReference type="Proteomes" id="UP000078200">
    <property type="component" value="Unassembled WGS sequence"/>
</dbReference>
<evidence type="ECO:0000313" key="2">
    <source>
        <dbReference type="Proteomes" id="UP000078200"/>
    </source>
</evidence>
<dbReference type="VEuPathDB" id="VectorBase:GAUT013818"/>
<protein>
    <submittedName>
        <fullName evidence="1">Uncharacterized protein</fullName>
    </submittedName>
</protein>
<name>A0A1A9USG6_GLOAU</name>
<dbReference type="AlphaFoldDB" id="A0A1A9USG6"/>
<keyword evidence="2" id="KW-1185">Reference proteome</keyword>
<organism evidence="1 2">
    <name type="scientific">Glossina austeni</name>
    <name type="common">Savannah tsetse fly</name>
    <dbReference type="NCBI Taxonomy" id="7395"/>
    <lineage>
        <taxon>Eukaryota</taxon>
        <taxon>Metazoa</taxon>
        <taxon>Ecdysozoa</taxon>
        <taxon>Arthropoda</taxon>
        <taxon>Hexapoda</taxon>
        <taxon>Insecta</taxon>
        <taxon>Pterygota</taxon>
        <taxon>Neoptera</taxon>
        <taxon>Endopterygota</taxon>
        <taxon>Diptera</taxon>
        <taxon>Brachycera</taxon>
        <taxon>Muscomorpha</taxon>
        <taxon>Hippoboscoidea</taxon>
        <taxon>Glossinidae</taxon>
        <taxon>Glossina</taxon>
    </lineage>
</organism>
<reference evidence="1" key="1">
    <citation type="submission" date="2020-05" db="UniProtKB">
        <authorList>
            <consortium name="EnsemblMetazoa"/>
        </authorList>
    </citation>
    <scope>IDENTIFICATION</scope>
    <source>
        <strain evidence="1">TTRI</strain>
    </source>
</reference>
<sequence>MTIYGRKVKRCEQSCENTERSTNWEWQKELACCANSSERFEYSDLLNVNLGLRQEFPFVVTIASIGADALQLRTTNIYPLGPLRDISAATAARTFLTYCIRRLECP</sequence>